<accession>A0A1G6Z641</accession>
<evidence type="ECO:0000313" key="2">
    <source>
        <dbReference type="Proteomes" id="UP000199494"/>
    </source>
</evidence>
<sequence length="114" mass="13080">MSSDHSTGHSWCWTCGDRRDGAESYLHRGGNPVLAHGRCGVCHDVLMSYPQPTFPEKREHLGIHLREAMRWSRVVTTDEPTDDEHSLAVGEIRELLLQAHRVYVMKLESQDRSR</sequence>
<gene>
    <name evidence="1" type="ORF">SAMN05421630_115146</name>
</gene>
<dbReference type="AlphaFoldDB" id="A0A1G6Z641"/>
<dbReference type="RefSeq" id="WP_143021494.1">
    <property type="nucleotide sequence ID" value="NZ_CP016354.1"/>
</dbReference>
<keyword evidence="2" id="KW-1185">Reference proteome</keyword>
<dbReference type="OrthoDB" id="9906564at2"/>
<dbReference type="Proteomes" id="UP000199494">
    <property type="component" value="Unassembled WGS sequence"/>
</dbReference>
<protein>
    <submittedName>
        <fullName evidence="1">Uncharacterized protein</fullName>
    </submittedName>
</protein>
<reference evidence="1 2" key="1">
    <citation type="submission" date="2016-10" db="EMBL/GenBank/DDBJ databases">
        <authorList>
            <person name="de Groot N.N."/>
        </authorList>
    </citation>
    <scope>NUCLEOTIDE SEQUENCE [LARGE SCALE GENOMIC DNA]</scope>
    <source>
        <strain evidence="1 2">CGMCC 4.5506</strain>
    </source>
</reference>
<evidence type="ECO:0000313" key="1">
    <source>
        <dbReference type="EMBL" id="SDD98139.1"/>
    </source>
</evidence>
<organism evidence="1 2">
    <name type="scientific">Prauserella marina</name>
    <dbReference type="NCBI Taxonomy" id="530584"/>
    <lineage>
        <taxon>Bacteria</taxon>
        <taxon>Bacillati</taxon>
        <taxon>Actinomycetota</taxon>
        <taxon>Actinomycetes</taxon>
        <taxon>Pseudonocardiales</taxon>
        <taxon>Pseudonocardiaceae</taxon>
        <taxon>Prauserella</taxon>
    </lineage>
</organism>
<name>A0A1G6Z641_9PSEU</name>
<dbReference type="EMBL" id="FMZE01000015">
    <property type="protein sequence ID" value="SDD98139.1"/>
    <property type="molecule type" value="Genomic_DNA"/>
</dbReference>
<proteinExistence type="predicted"/>